<gene>
    <name evidence="1" type="ORF">DPMN_109861</name>
</gene>
<reference evidence="1" key="2">
    <citation type="submission" date="2020-11" db="EMBL/GenBank/DDBJ databases">
        <authorList>
            <person name="McCartney M.A."/>
            <person name="Auch B."/>
            <person name="Kono T."/>
            <person name="Mallez S."/>
            <person name="Becker A."/>
            <person name="Gohl D.M."/>
            <person name="Silverstein K.A.T."/>
            <person name="Koren S."/>
            <person name="Bechman K.B."/>
            <person name="Herman A."/>
            <person name="Abrahante J.E."/>
            <person name="Garbe J."/>
        </authorList>
    </citation>
    <scope>NUCLEOTIDE SEQUENCE</scope>
    <source>
        <strain evidence="1">Duluth1</strain>
        <tissue evidence="1">Whole animal</tissue>
    </source>
</reference>
<organism evidence="1 2">
    <name type="scientific">Dreissena polymorpha</name>
    <name type="common">Zebra mussel</name>
    <name type="synonym">Mytilus polymorpha</name>
    <dbReference type="NCBI Taxonomy" id="45954"/>
    <lineage>
        <taxon>Eukaryota</taxon>
        <taxon>Metazoa</taxon>
        <taxon>Spiralia</taxon>
        <taxon>Lophotrochozoa</taxon>
        <taxon>Mollusca</taxon>
        <taxon>Bivalvia</taxon>
        <taxon>Autobranchia</taxon>
        <taxon>Heteroconchia</taxon>
        <taxon>Euheterodonta</taxon>
        <taxon>Imparidentia</taxon>
        <taxon>Neoheterodontei</taxon>
        <taxon>Myida</taxon>
        <taxon>Dreissenoidea</taxon>
        <taxon>Dreissenidae</taxon>
        <taxon>Dreissena</taxon>
    </lineage>
</organism>
<keyword evidence="2" id="KW-1185">Reference proteome</keyword>
<name>A0A9D4QNF5_DREPO</name>
<proteinExistence type="predicted"/>
<sequence>MKEKTNMVAENSDRLALNINREKIKVFRTNTCNNTPITVQGGALEEVDSFT</sequence>
<dbReference type="Proteomes" id="UP000828390">
    <property type="component" value="Unassembled WGS sequence"/>
</dbReference>
<dbReference type="EMBL" id="JAIWYP010000004">
    <property type="protein sequence ID" value="KAH3836490.1"/>
    <property type="molecule type" value="Genomic_DNA"/>
</dbReference>
<protein>
    <submittedName>
        <fullName evidence="1">Uncharacterized protein</fullName>
    </submittedName>
</protein>
<comment type="caution">
    <text evidence="1">The sequence shown here is derived from an EMBL/GenBank/DDBJ whole genome shotgun (WGS) entry which is preliminary data.</text>
</comment>
<evidence type="ECO:0000313" key="1">
    <source>
        <dbReference type="EMBL" id="KAH3836490.1"/>
    </source>
</evidence>
<accession>A0A9D4QNF5</accession>
<reference evidence="1" key="1">
    <citation type="journal article" date="2019" name="bioRxiv">
        <title>The Genome of the Zebra Mussel, Dreissena polymorpha: A Resource for Invasive Species Research.</title>
        <authorList>
            <person name="McCartney M.A."/>
            <person name="Auch B."/>
            <person name="Kono T."/>
            <person name="Mallez S."/>
            <person name="Zhang Y."/>
            <person name="Obille A."/>
            <person name="Becker A."/>
            <person name="Abrahante J.E."/>
            <person name="Garbe J."/>
            <person name="Badalamenti J.P."/>
            <person name="Herman A."/>
            <person name="Mangelson H."/>
            <person name="Liachko I."/>
            <person name="Sullivan S."/>
            <person name="Sone E.D."/>
            <person name="Koren S."/>
            <person name="Silverstein K.A.T."/>
            <person name="Beckman K.B."/>
            <person name="Gohl D.M."/>
        </authorList>
    </citation>
    <scope>NUCLEOTIDE SEQUENCE</scope>
    <source>
        <strain evidence="1">Duluth1</strain>
        <tissue evidence="1">Whole animal</tissue>
    </source>
</reference>
<dbReference type="AlphaFoldDB" id="A0A9D4QNF5"/>
<evidence type="ECO:0000313" key="2">
    <source>
        <dbReference type="Proteomes" id="UP000828390"/>
    </source>
</evidence>